<dbReference type="EMBL" id="MHTW01000003">
    <property type="protein sequence ID" value="OHA67876.1"/>
    <property type="molecule type" value="Genomic_DNA"/>
</dbReference>
<accession>A0A1G2R4X0</accession>
<protein>
    <recommendedName>
        <fullName evidence="1">AB hydrolase-1 domain-containing protein</fullName>
    </recommendedName>
</protein>
<gene>
    <name evidence="2" type="ORF">A3C82_00445</name>
</gene>
<proteinExistence type="predicted"/>
<dbReference type="PANTHER" id="PTHR43798">
    <property type="entry name" value="MONOACYLGLYCEROL LIPASE"/>
    <property type="match status" value="1"/>
</dbReference>
<organism evidence="2 3">
    <name type="scientific">Candidatus Wildermuthbacteria bacterium RIFCSPHIGHO2_02_FULL_47_12</name>
    <dbReference type="NCBI Taxonomy" id="1802451"/>
    <lineage>
        <taxon>Bacteria</taxon>
        <taxon>Candidatus Wildermuthiibacteriota</taxon>
    </lineage>
</organism>
<dbReference type="InterPro" id="IPR029058">
    <property type="entry name" value="AB_hydrolase_fold"/>
</dbReference>
<evidence type="ECO:0000313" key="2">
    <source>
        <dbReference type="EMBL" id="OHA67876.1"/>
    </source>
</evidence>
<dbReference type="STRING" id="1802451.A3C82_00445"/>
<dbReference type="GO" id="GO:0016020">
    <property type="term" value="C:membrane"/>
    <property type="evidence" value="ECO:0007669"/>
    <property type="project" value="TreeGrafter"/>
</dbReference>
<feature type="domain" description="AB hydrolase-1" evidence="1">
    <location>
        <begin position="3"/>
        <end position="116"/>
    </location>
</feature>
<dbReference type="PRINTS" id="PR00111">
    <property type="entry name" value="ABHYDROLASE"/>
</dbReference>
<dbReference type="Proteomes" id="UP000176901">
    <property type="component" value="Unassembled WGS sequence"/>
</dbReference>
<name>A0A1G2R4X0_9BACT</name>
<dbReference type="SUPFAM" id="SSF53474">
    <property type="entry name" value="alpha/beta-Hydrolases"/>
    <property type="match status" value="1"/>
</dbReference>
<dbReference type="Pfam" id="PF00561">
    <property type="entry name" value="Abhydrolase_1"/>
    <property type="match status" value="1"/>
</dbReference>
<sequence length="234" mass="26753">MTPILILHGWGWPISSPQWARVKGLLEGAGYAVFLPDLPGFGKTSPPQEPWAIDNYVEWVKNFCQENNLFQVFLLGHSFGGSIATKFTIKYPELVRKLILVDSAAIRRKRLKKEIQKMVAHFLNQFSFLPFYGFVRKAAYRILFRHSDYLLTEGVMKETYLKVLGEDMSGIFSQISIATVLIWGEKDGITPLAHAYFMKEKISGAKLDIIPNVKHNPHREAPETLVEKVKEFIQ</sequence>
<dbReference type="PANTHER" id="PTHR43798:SF33">
    <property type="entry name" value="HYDROLASE, PUTATIVE (AFU_ORTHOLOGUE AFUA_2G14860)-RELATED"/>
    <property type="match status" value="1"/>
</dbReference>
<dbReference type="InterPro" id="IPR000073">
    <property type="entry name" value="AB_hydrolase_1"/>
</dbReference>
<dbReference type="InterPro" id="IPR050266">
    <property type="entry name" value="AB_hydrolase_sf"/>
</dbReference>
<evidence type="ECO:0000259" key="1">
    <source>
        <dbReference type="Pfam" id="PF00561"/>
    </source>
</evidence>
<dbReference type="Gene3D" id="3.40.50.1820">
    <property type="entry name" value="alpha/beta hydrolase"/>
    <property type="match status" value="1"/>
</dbReference>
<comment type="caution">
    <text evidence="2">The sequence shown here is derived from an EMBL/GenBank/DDBJ whole genome shotgun (WGS) entry which is preliminary data.</text>
</comment>
<dbReference type="AlphaFoldDB" id="A0A1G2R4X0"/>
<evidence type="ECO:0000313" key="3">
    <source>
        <dbReference type="Proteomes" id="UP000176901"/>
    </source>
</evidence>
<reference evidence="2 3" key="1">
    <citation type="journal article" date="2016" name="Nat. Commun.">
        <title>Thousands of microbial genomes shed light on interconnected biogeochemical processes in an aquifer system.</title>
        <authorList>
            <person name="Anantharaman K."/>
            <person name="Brown C.T."/>
            <person name="Hug L.A."/>
            <person name="Sharon I."/>
            <person name="Castelle C.J."/>
            <person name="Probst A.J."/>
            <person name="Thomas B.C."/>
            <person name="Singh A."/>
            <person name="Wilkins M.J."/>
            <person name="Karaoz U."/>
            <person name="Brodie E.L."/>
            <person name="Williams K.H."/>
            <person name="Hubbard S.S."/>
            <person name="Banfield J.F."/>
        </authorList>
    </citation>
    <scope>NUCLEOTIDE SEQUENCE [LARGE SCALE GENOMIC DNA]</scope>
</reference>